<dbReference type="Proteomes" id="UP001609932">
    <property type="component" value="Unassembled WGS sequence"/>
</dbReference>
<evidence type="ECO:0000313" key="2">
    <source>
        <dbReference type="Proteomes" id="UP001609932"/>
    </source>
</evidence>
<dbReference type="RefSeq" id="WP_134677865.1">
    <property type="nucleotide sequence ID" value="NZ_CP068551.1"/>
</dbReference>
<evidence type="ECO:0000313" key="1">
    <source>
        <dbReference type="EMBL" id="MFH6599509.1"/>
    </source>
</evidence>
<name>A0ABW7MEH2_9GAMM</name>
<sequence>MRIAAGREACGLLLKRSYEISRGSALMVSAHEHNLARTHRRKNAILRLPSQEQAPIDKKSSGMIFNVA</sequence>
<organism evidence="1 2">
    <name type="scientific">Ectopseudomonas khazarica</name>
    <dbReference type="NCBI Taxonomy" id="2502979"/>
    <lineage>
        <taxon>Bacteria</taxon>
        <taxon>Pseudomonadati</taxon>
        <taxon>Pseudomonadota</taxon>
        <taxon>Gammaproteobacteria</taxon>
        <taxon>Pseudomonadales</taxon>
        <taxon>Pseudomonadaceae</taxon>
        <taxon>Ectopseudomonas</taxon>
    </lineage>
</organism>
<proteinExistence type="predicted"/>
<keyword evidence="2" id="KW-1185">Reference proteome</keyword>
<dbReference type="GeneID" id="99815028"/>
<accession>A0ABW7MEH2</accession>
<protein>
    <submittedName>
        <fullName evidence="1">Uncharacterized protein</fullName>
    </submittedName>
</protein>
<dbReference type="EMBL" id="JBHEGD010000001">
    <property type="protein sequence ID" value="MFH6599509.1"/>
    <property type="molecule type" value="Genomic_DNA"/>
</dbReference>
<reference evidence="1 2" key="1">
    <citation type="submission" date="2024-09" db="EMBL/GenBank/DDBJ databases">
        <title>Elucidation of the Bokeelamides from Bacteria Associated with Moon Snail Egg Collars.</title>
        <authorList>
            <person name="Campbell R."/>
            <person name="Piedl K."/>
            <person name="Mevers E."/>
        </authorList>
    </citation>
    <scope>NUCLEOTIDE SEQUENCE [LARGE SCALE GENOMIC DNA]</scope>
    <source>
        <strain evidence="1 2">EM133</strain>
    </source>
</reference>
<gene>
    <name evidence="1" type="ORF">ACEVAQ_12435</name>
</gene>
<comment type="caution">
    <text evidence="1">The sequence shown here is derived from an EMBL/GenBank/DDBJ whole genome shotgun (WGS) entry which is preliminary data.</text>
</comment>